<dbReference type="SUPFAM" id="SSF69322">
    <property type="entry name" value="Tricorn protease domain 2"/>
    <property type="match status" value="1"/>
</dbReference>
<proteinExistence type="predicted"/>
<evidence type="ECO:0000313" key="1">
    <source>
        <dbReference type="EMBL" id="ETR66465.1"/>
    </source>
</evidence>
<comment type="caution">
    <text evidence="1">The sequence shown here is derived from an EMBL/GenBank/DDBJ whole genome shotgun (WGS) entry which is preliminary data.</text>
</comment>
<organism evidence="1 2">
    <name type="scientific">Candidatus Magnetoglobus multicellularis str. Araruama</name>
    <dbReference type="NCBI Taxonomy" id="890399"/>
    <lineage>
        <taxon>Bacteria</taxon>
        <taxon>Pseudomonadati</taxon>
        <taxon>Thermodesulfobacteriota</taxon>
        <taxon>Desulfobacteria</taxon>
        <taxon>Desulfobacterales</taxon>
        <taxon>Desulfobacteraceae</taxon>
        <taxon>Candidatus Magnetoglobus</taxon>
    </lineage>
</organism>
<gene>
    <name evidence="1" type="ORF">OMM_12764</name>
</gene>
<evidence type="ECO:0000313" key="2">
    <source>
        <dbReference type="Proteomes" id="UP000189670"/>
    </source>
</evidence>
<dbReference type="EMBL" id="ATBP01001966">
    <property type="protein sequence ID" value="ETR66465.1"/>
    <property type="molecule type" value="Genomic_DNA"/>
</dbReference>
<feature type="non-terminal residue" evidence="1">
    <location>
        <position position="169"/>
    </location>
</feature>
<accession>A0A1V1NV75</accession>
<dbReference type="AlphaFoldDB" id="A0A1V1NV75"/>
<dbReference type="Proteomes" id="UP000189670">
    <property type="component" value="Unassembled WGS sequence"/>
</dbReference>
<name>A0A1V1NV75_9BACT</name>
<reference evidence="2" key="1">
    <citation type="submission" date="2012-11" db="EMBL/GenBank/DDBJ databases">
        <authorList>
            <person name="Lucero-Rivera Y.E."/>
            <person name="Tovar-Ramirez D."/>
        </authorList>
    </citation>
    <scope>NUCLEOTIDE SEQUENCE [LARGE SCALE GENOMIC DNA]</scope>
    <source>
        <strain evidence="2">Araruama</strain>
    </source>
</reference>
<sequence>MLLEIIQQIWKLIQHIYLKLIKINQKIFFNTAYIGNNKLLISICCDHGYFYDLNNYVNAINLLDLTTGNVMFLGVTPIKDDLSYMFTDNQGSIYLIGSDQNSTINSYQICFNNLNTSQKLISDLQFLKSNNNLYASWYCGTPYDGRWNEQDQKIYYDLNRNNWFRQIYP</sequence>
<protein>
    <submittedName>
        <fullName evidence="1">Uncharacterized protein</fullName>
    </submittedName>
</protein>